<dbReference type="AlphaFoldDB" id="A0A8H7WGL8"/>
<dbReference type="PRINTS" id="PR00081">
    <property type="entry name" value="GDHRDH"/>
</dbReference>
<evidence type="ECO:0000313" key="3">
    <source>
        <dbReference type="EMBL" id="KAG4424368.1"/>
    </source>
</evidence>
<keyword evidence="4" id="KW-1185">Reference proteome</keyword>
<keyword evidence="2" id="KW-0560">Oxidoreductase</keyword>
<dbReference type="OrthoDB" id="1933717at2759"/>
<dbReference type="Proteomes" id="UP000664132">
    <property type="component" value="Unassembled WGS sequence"/>
</dbReference>
<comment type="similarity">
    <text evidence="1">Belongs to the short-chain dehydrogenases/reductases (SDR) family.</text>
</comment>
<evidence type="ECO:0000313" key="4">
    <source>
        <dbReference type="Proteomes" id="UP000664132"/>
    </source>
</evidence>
<dbReference type="GO" id="GO:0016491">
    <property type="term" value="F:oxidoreductase activity"/>
    <property type="evidence" value="ECO:0007669"/>
    <property type="project" value="UniProtKB-KW"/>
</dbReference>
<dbReference type="SUPFAM" id="SSF51735">
    <property type="entry name" value="NAD(P)-binding Rossmann-fold domains"/>
    <property type="match status" value="1"/>
</dbReference>
<comment type="caution">
    <text evidence="3">The sequence shown here is derived from an EMBL/GenBank/DDBJ whole genome shotgun (WGS) entry which is preliminary data.</text>
</comment>
<dbReference type="EMBL" id="JAFJYH010000021">
    <property type="protein sequence ID" value="KAG4424368.1"/>
    <property type="molecule type" value="Genomic_DNA"/>
</dbReference>
<dbReference type="PANTHER" id="PTHR42901:SF1">
    <property type="entry name" value="ALCOHOL DEHYDROGENASE"/>
    <property type="match status" value="1"/>
</dbReference>
<dbReference type="Pfam" id="PF00106">
    <property type="entry name" value="adh_short"/>
    <property type="match status" value="1"/>
</dbReference>
<accession>A0A8H7WGL8</accession>
<name>A0A8H7WGL8_9HELO</name>
<organism evidence="3 4">
    <name type="scientific">Cadophora malorum</name>
    <dbReference type="NCBI Taxonomy" id="108018"/>
    <lineage>
        <taxon>Eukaryota</taxon>
        <taxon>Fungi</taxon>
        <taxon>Dikarya</taxon>
        <taxon>Ascomycota</taxon>
        <taxon>Pezizomycotina</taxon>
        <taxon>Leotiomycetes</taxon>
        <taxon>Helotiales</taxon>
        <taxon>Ploettnerulaceae</taxon>
        <taxon>Cadophora</taxon>
    </lineage>
</organism>
<dbReference type="PANTHER" id="PTHR42901">
    <property type="entry name" value="ALCOHOL DEHYDROGENASE"/>
    <property type="match status" value="1"/>
</dbReference>
<gene>
    <name evidence="3" type="ORF">IFR04_002424</name>
</gene>
<protein>
    <recommendedName>
        <fullName evidence="5">NAD(P)-binding protein</fullName>
    </recommendedName>
</protein>
<dbReference type="Gene3D" id="3.40.50.720">
    <property type="entry name" value="NAD(P)-binding Rossmann-like Domain"/>
    <property type="match status" value="1"/>
</dbReference>
<sequence length="306" mass="33165">MNDNEGSNKVKLQVDRPGLVTINHRSSYGAITPLRPELSQAGRTVLITGASAGIGLSTARAFAEASATTVIITGRRKDKIEAVVSDLSNEFRKTKFEGRVCDVSSDIESTALWDGLKADSVVVDVLVLSAAKFSGHESILDSGLEATWSLYETNVRPLLHFTEKLYKQDDINGRKKFVVYVSTAAIHSKPVAAALPGYTLSKASGHLAMQKIAAEVDANKMQIVTFHPGAILSESAKNAGMNENSYPWDDDNLPAHFAVWAATAEAATLHGRFVWATWDIKELLSGDLSKRMEIDPDFLTISFVGI</sequence>
<evidence type="ECO:0000256" key="2">
    <source>
        <dbReference type="ARBA" id="ARBA00023002"/>
    </source>
</evidence>
<dbReference type="InterPro" id="IPR002347">
    <property type="entry name" value="SDR_fam"/>
</dbReference>
<reference evidence="3" key="1">
    <citation type="submission" date="2021-02" db="EMBL/GenBank/DDBJ databases">
        <title>Genome sequence Cadophora malorum strain M34.</title>
        <authorList>
            <person name="Stefanovic E."/>
            <person name="Vu D."/>
            <person name="Scully C."/>
            <person name="Dijksterhuis J."/>
            <person name="Roader J."/>
            <person name="Houbraken J."/>
        </authorList>
    </citation>
    <scope>NUCLEOTIDE SEQUENCE</scope>
    <source>
        <strain evidence="3">M34</strain>
    </source>
</reference>
<proteinExistence type="inferred from homology"/>
<evidence type="ECO:0000256" key="1">
    <source>
        <dbReference type="ARBA" id="ARBA00006484"/>
    </source>
</evidence>
<dbReference type="InterPro" id="IPR036291">
    <property type="entry name" value="NAD(P)-bd_dom_sf"/>
</dbReference>
<evidence type="ECO:0008006" key="5">
    <source>
        <dbReference type="Google" id="ProtNLM"/>
    </source>
</evidence>